<sequence length="276" mass="29304">MTAIATSEVHAALARAAEQILSAGGADGIISRRDIRAKLLSLEGTERNLVDLLYRTIDSRDAARSARVTKADVDAALAHVRTDVVDRLDLDKNGLSEDEIARMSELGKVAVSLARELKGANAPTVGSTAPAGEPSALTGEALAQKIASLASELYLDDFGSESGMGFAPFHTAAKLSALTADTFRATLGLGDGPKQTITRFEPGDRCLQRIIDVADWEDRRPQGEELVAFMRANLREISAALLGPYDPEQDAEYPVYIVGIDAAGNLVGLKSAAIWT</sequence>
<dbReference type="Proteomes" id="UP000075502">
    <property type="component" value="Unassembled WGS sequence"/>
</dbReference>
<gene>
    <name evidence="1" type="ORF">BE21_42845</name>
</gene>
<dbReference type="AlphaFoldDB" id="A0A150TKW8"/>
<dbReference type="EMBL" id="JEME01002175">
    <property type="protein sequence ID" value="KYG05108.1"/>
    <property type="molecule type" value="Genomic_DNA"/>
</dbReference>
<organism evidence="1 2">
    <name type="scientific">Sorangium cellulosum</name>
    <name type="common">Polyangium cellulosum</name>
    <dbReference type="NCBI Taxonomy" id="56"/>
    <lineage>
        <taxon>Bacteria</taxon>
        <taxon>Pseudomonadati</taxon>
        <taxon>Myxococcota</taxon>
        <taxon>Polyangia</taxon>
        <taxon>Polyangiales</taxon>
        <taxon>Polyangiaceae</taxon>
        <taxon>Sorangium</taxon>
    </lineage>
</organism>
<accession>A0A150TKW8</accession>
<evidence type="ECO:0000313" key="2">
    <source>
        <dbReference type="Proteomes" id="UP000075502"/>
    </source>
</evidence>
<name>A0A150TKW8_SORCE</name>
<comment type="caution">
    <text evidence="1">The sequence shown here is derived from an EMBL/GenBank/DDBJ whole genome shotgun (WGS) entry which is preliminary data.</text>
</comment>
<protein>
    <submittedName>
        <fullName evidence="1">Nuclease</fullName>
    </submittedName>
</protein>
<reference evidence="1 2" key="1">
    <citation type="submission" date="2014-02" db="EMBL/GenBank/DDBJ databases">
        <title>The small core and large imbalanced accessory genome model reveals a collaborative survival strategy of Sorangium cellulosum strains in nature.</title>
        <authorList>
            <person name="Han K."/>
            <person name="Peng R."/>
            <person name="Blom J."/>
            <person name="Li Y.-Z."/>
        </authorList>
    </citation>
    <scope>NUCLEOTIDE SEQUENCE [LARGE SCALE GENOMIC DNA]</scope>
    <source>
        <strain evidence="1 2">So0007-03</strain>
    </source>
</reference>
<dbReference type="Gene3D" id="3.40.1460.10">
    <property type="entry name" value="Nuclease A inhibitor-like"/>
    <property type="match status" value="1"/>
</dbReference>
<evidence type="ECO:0000313" key="1">
    <source>
        <dbReference type="EMBL" id="KYG05108.1"/>
    </source>
</evidence>
<proteinExistence type="predicted"/>